<dbReference type="InterPro" id="IPR027417">
    <property type="entry name" value="P-loop_NTPase"/>
</dbReference>
<evidence type="ECO:0000313" key="11">
    <source>
        <dbReference type="Proteomes" id="UP000245768"/>
    </source>
</evidence>
<dbReference type="SUPFAM" id="SSF52540">
    <property type="entry name" value="P-loop containing nucleoside triphosphate hydrolases"/>
    <property type="match status" value="1"/>
</dbReference>
<evidence type="ECO:0000256" key="5">
    <source>
        <dbReference type="ARBA" id="ARBA00022884"/>
    </source>
</evidence>
<evidence type="ECO:0000313" key="10">
    <source>
        <dbReference type="EMBL" id="PWN93631.1"/>
    </source>
</evidence>
<organism evidence="10 11">
    <name type="scientific">Acaromyces ingoldii</name>
    <dbReference type="NCBI Taxonomy" id="215250"/>
    <lineage>
        <taxon>Eukaryota</taxon>
        <taxon>Fungi</taxon>
        <taxon>Dikarya</taxon>
        <taxon>Basidiomycota</taxon>
        <taxon>Ustilaginomycotina</taxon>
        <taxon>Exobasidiomycetes</taxon>
        <taxon>Exobasidiales</taxon>
        <taxon>Cryptobasidiaceae</taxon>
        <taxon>Acaromyces</taxon>
    </lineage>
</organism>
<feature type="region of interest" description="Disordered" evidence="7">
    <location>
        <begin position="323"/>
        <end position="366"/>
    </location>
</feature>
<evidence type="ECO:0000256" key="2">
    <source>
        <dbReference type="ARBA" id="ARBA00022801"/>
    </source>
</evidence>
<dbReference type="Gene3D" id="3.40.50.300">
    <property type="entry name" value="P-loop containing nucleotide triphosphate hydrolases"/>
    <property type="match status" value="2"/>
</dbReference>
<dbReference type="InterPro" id="IPR011545">
    <property type="entry name" value="DEAD/DEAH_box_helicase_dom"/>
</dbReference>
<feature type="domain" description="Helicase C-terminal" evidence="9">
    <location>
        <begin position="1004"/>
        <end position="1181"/>
    </location>
</feature>
<dbReference type="SMART" id="SM00490">
    <property type="entry name" value="HELICc"/>
    <property type="match status" value="1"/>
</dbReference>
<dbReference type="CDD" id="cd18791">
    <property type="entry name" value="SF2_C_RHA"/>
    <property type="match status" value="1"/>
</dbReference>
<dbReference type="GO" id="GO:0016787">
    <property type="term" value="F:hydrolase activity"/>
    <property type="evidence" value="ECO:0007669"/>
    <property type="project" value="UniProtKB-KW"/>
</dbReference>
<dbReference type="InterPro" id="IPR002464">
    <property type="entry name" value="DNA/RNA_helicase_DEAH_CS"/>
</dbReference>
<dbReference type="InterPro" id="IPR007502">
    <property type="entry name" value="Helicase-assoc_dom"/>
</dbReference>
<dbReference type="GeneID" id="37045293"/>
<sequence>MAPRKKNASIKSTGATSSKASPLPDWVKGKGEKPAAPTYYTKAQQPQPPSKGKGKDKAGVESPASGGAATATTATAASSAKPPQVMLFPPGTKTPLALLNERIQKHHQAAGWLRPQIDVRKLPRAKSNEQSSDAVKADNEVEKEKAGDEGGDESEEKWTFVVTLTKTNKSDASHPFIVRMDARDPSGHEGSAVALPSKEHARHWGATYALFRLCSTLSLYRVLPSGPREYWQELAQHKQQAPKHLAWLWADDPFEVAQKMQAEKEAKREAKAKQAELEAKGEYVNAPGRPLSKAWQEAVEVRMASSLRHAVEKTVREAFEAYPEAEDDEDEEGDTEEFSSAPASGTSTPSRGNGQAESSGGSQASEELTKRLTALGFRKGHARSAARWVASARKGRTQGSVGLSISHLSDEEAGLEYLVLYCPEDDLPKAFAPSKKADSFVTSSASAGQEESLALRWAEERLVKLAGFPRQAVSEALTLAQCVEMDAREALAIDILLRRLACSDPSANVDDLLKNLAAPDGEIETKRADERMALDAVLGPEKVIETPPSDRHLSSSQRPREEAFDIIIASAEEKSRQAEDVRLRVCPGRTSLYPIESSASIRRIPTFYIASKTLPAYLRLALTRRLVRCLSDADAGCPDWVDMVDAGQGGVLLAMVEDLETNWQSIVDDPPDLAEVMAGLTPRAPIKEKEKREIRAANIEAKAKASGPSRPKELKRDAGTDQRLRQRQEELWTSREYAPFKASRATLPAHANKEALLQLLEANRAVIIAGETGCGKTTQCPQFILDDAIAKGKGSECSIVVTQPRRISAMGVATRVAAERCENIDQARGMVGYAIRGERKASKDCRLLFSTTGVLLRRLGAGGDSDLKSISHVIVDEVHERGVDSDLLLLELREVLKRNPTIKVVLMSATINHETFSKYFGGAPCLEIPGRTFPVRDHYLEDVVKLSGYRPSTSRPGGRGNGKEKRSEALRNDLEEQGLDEDQVRSIEMLSQDDGVDYDLVGATVKMICARARQEEDSQTLTGAILVFCSGVGEIRQAMDSIRNATQGSEKVDLLPLHANLSAEEQRRVFVRAKAGWRKVVVATNVAETSITIDDVAYVVDLGRVKETRFDANRGLTRLVECWASRAACKQRRGRAGRVRAGECFKLFTRHVEKHNMSAQQAPEMTRVPLESLLLQVKVMRGPDQDVGQYLSGALDPPSIASIQQAFYTLVDAGAIRSDQGLSSRLTALGRHLSLLPLDLRLGKMFILGSMFGCLGPMLSVAAVLSCKPLFSSPFEKRQEASAARLKLANINGPAPASDLLVDAKAYEMWASMRLQRAANSEIRAFCEEHFLSMSSLRDVHSTRFDLLTSLQELGFVSRSYNPASYLFKDQPHSLDAHASSTGLARSLIVAGLWPNMVRIANPKAKFDQSSSGTVQRQHEAKEVRFFEKDSSGSSAGHRVFLHPASSLFANAKFDSGYLAVYSKGSSGKAGGGTEEKVLCRDATEAPLFAILLFGGKVKVHALKGGISVVLNSRDEEGQEEGWIKLRANARIAVLCRHLRRLLDQAMDDAFERPQEAQDAFTSGPAAQVCDAMRALLQRDGRDPNG</sequence>
<comment type="similarity">
    <text evidence="6">Belongs to the DExH box helicase family.</text>
</comment>
<dbReference type="Pfam" id="PF00271">
    <property type="entry name" value="Helicase_C"/>
    <property type="match status" value="1"/>
</dbReference>
<dbReference type="EMBL" id="KZ819634">
    <property type="protein sequence ID" value="PWN93631.1"/>
    <property type="molecule type" value="Genomic_DNA"/>
</dbReference>
<feature type="compositionally biased region" description="Low complexity" evidence="7">
    <location>
        <begin position="64"/>
        <end position="80"/>
    </location>
</feature>
<dbReference type="InterPro" id="IPR056328">
    <property type="entry name" value="DSRM_DHX29"/>
</dbReference>
<accession>A0A316YWS4</accession>
<dbReference type="SMART" id="SM00847">
    <property type="entry name" value="HA2"/>
    <property type="match status" value="1"/>
</dbReference>
<keyword evidence="3" id="KW-0347">Helicase</keyword>
<keyword evidence="4" id="KW-0067">ATP-binding</keyword>
<evidence type="ECO:0000256" key="7">
    <source>
        <dbReference type="SAM" id="MobiDB-lite"/>
    </source>
</evidence>
<dbReference type="GO" id="GO:1990904">
    <property type="term" value="C:ribonucleoprotein complex"/>
    <property type="evidence" value="ECO:0007669"/>
    <property type="project" value="UniProtKB-ARBA"/>
</dbReference>
<keyword evidence="5" id="KW-0694">RNA-binding</keyword>
<evidence type="ECO:0000259" key="9">
    <source>
        <dbReference type="PROSITE" id="PS51194"/>
    </source>
</evidence>
<evidence type="ECO:0000256" key="6">
    <source>
        <dbReference type="ARBA" id="ARBA00060772"/>
    </source>
</evidence>
<dbReference type="PANTHER" id="PTHR18934:SF267">
    <property type="entry name" value="ATP-DEPENDENT RNA HELICASE YLR419W-RELATED"/>
    <property type="match status" value="1"/>
</dbReference>
<evidence type="ECO:0000256" key="4">
    <source>
        <dbReference type="ARBA" id="ARBA00022840"/>
    </source>
</evidence>
<feature type="compositionally biased region" description="Polar residues" evidence="7">
    <location>
        <begin position="9"/>
        <end position="20"/>
    </location>
</feature>
<dbReference type="PROSITE" id="PS51194">
    <property type="entry name" value="HELICASE_CTER"/>
    <property type="match status" value="1"/>
</dbReference>
<evidence type="ECO:0000256" key="1">
    <source>
        <dbReference type="ARBA" id="ARBA00022741"/>
    </source>
</evidence>
<dbReference type="GO" id="GO:0003723">
    <property type="term" value="F:RNA binding"/>
    <property type="evidence" value="ECO:0007669"/>
    <property type="project" value="UniProtKB-KW"/>
</dbReference>
<gene>
    <name evidence="10" type="ORF">FA10DRAFT_277399</name>
</gene>
<dbReference type="RefSeq" id="XP_025380829.1">
    <property type="nucleotide sequence ID" value="XM_025523377.1"/>
</dbReference>
<keyword evidence="1" id="KW-0547">Nucleotide-binding</keyword>
<feature type="compositionally biased region" description="Low complexity" evidence="7">
    <location>
        <begin position="339"/>
        <end position="366"/>
    </location>
</feature>
<dbReference type="Proteomes" id="UP000245768">
    <property type="component" value="Unassembled WGS sequence"/>
</dbReference>
<keyword evidence="2 10" id="KW-0378">Hydrolase</keyword>
<dbReference type="InterPro" id="IPR001650">
    <property type="entry name" value="Helicase_C-like"/>
</dbReference>
<protein>
    <submittedName>
        <fullName evidence="10">P-loop containing nucleoside triphosphate hydrolase protein</fullName>
    </submittedName>
</protein>
<evidence type="ECO:0000256" key="3">
    <source>
        <dbReference type="ARBA" id="ARBA00022806"/>
    </source>
</evidence>
<dbReference type="OrthoDB" id="5600252at2759"/>
<feature type="region of interest" description="Disordered" evidence="7">
    <location>
        <begin position="122"/>
        <end position="155"/>
    </location>
</feature>
<dbReference type="InterPro" id="IPR014001">
    <property type="entry name" value="Helicase_ATP-bd"/>
</dbReference>
<feature type="domain" description="Helicase ATP-binding" evidence="8">
    <location>
        <begin position="757"/>
        <end position="929"/>
    </location>
</feature>
<reference evidence="10" key="1">
    <citation type="journal article" date="2018" name="Mol. Biol. Evol.">
        <title>Broad Genomic Sampling Reveals a Smut Pathogenic Ancestry of the Fungal Clade Ustilaginomycotina.</title>
        <authorList>
            <person name="Kijpornyongpan T."/>
            <person name="Mondo S.J."/>
            <person name="Barry K."/>
            <person name="Sandor L."/>
            <person name="Lee J."/>
            <person name="Lipzen A."/>
            <person name="Pangilinan J."/>
            <person name="LaButti K."/>
            <person name="Hainaut M."/>
            <person name="Henrissat B."/>
            <person name="Grigoriev I.V."/>
            <person name="Spatafora J.W."/>
            <person name="Aime M.C."/>
        </authorList>
    </citation>
    <scope>NUCLEOTIDE SEQUENCE [LARGE SCALE GENOMIC DNA]</scope>
    <source>
        <strain evidence="10">MCA 4198</strain>
    </source>
</reference>
<dbReference type="Pfam" id="PF00270">
    <property type="entry name" value="DEAD"/>
    <property type="match status" value="1"/>
</dbReference>
<dbReference type="InParanoid" id="A0A316YWS4"/>
<feature type="region of interest" description="Disordered" evidence="7">
    <location>
        <begin position="699"/>
        <end position="723"/>
    </location>
</feature>
<dbReference type="Pfam" id="PF21010">
    <property type="entry name" value="HA2_C"/>
    <property type="match status" value="1"/>
</dbReference>
<proteinExistence type="inferred from homology"/>
<dbReference type="FunCoup" id="A0A316YWS4">
    <property type="interactions" value="438"/>
</dbReference>
<dbReference type="STRING" id="215250.A0A316YWS4"/>
<dbReference type="GO" id="GO:0005524">
    <property type="term" value="F:ATP binding"/>
    <property type="evidence" value="ECO:0007669"/>
    <property type="project" value="UniProtKB-KW"/>
</dbReference>
<name>A0A316YWS4_9BASI</name>
<evidence type="ECO:0000259" key="8">
    <source>
        <dbReference type="PROSITE" id="PS51192"/>
    </source>
</evidence>
<dbReference type="PROSITE" id="PS00690">
    <property type="entry name" value="DEAH_ATP_HELICASE"/>
    <property type="match status" value="1"/>
</dbReference>
<dbReference type="FunFam" id="3.40.50.300:FF:000526">
    <property type="entry name" value="DExH-box ATP-dependent RNA helicase DExH3"/>
    <property type="match status" value="1"/>
</dbReference>
<keyword evidence="11" id="KW-1185">Reference proteome</keyword>
<feature type="region of interest" description="Disordered" evidence="7">
    <location>
        <begin position="1"/>
        <end position="92"/>
    </location>
</feature>
<dbReference type="PROSITE" id="PS51192">
    <property type="entry name" value="HELICASE_ATP_BIND_1"/>
    <property type="match status" value="1"/>
</dbReference>
<feature type="compositionally biased region" description="Acidic residues" evidence="7">
    <location>
        <begin position="323"/>
        <end position="337"/>
    </location>
</feature>
<dbReference type="SMART" id="SM00487">
    <property type="entry name" value="DEXDc"/>
    <property type="match status" value="1"/>
</dbReference>
<feature type="compositionally biased region" description="Basic and acidic residues" evidence="7">
    <location>
        <begin position="710"/>
        <end position="723"/>
    </location>
</feature>
<dbReference type="CDD" id="cd17917">
    <property type="entry name" value="DEXHc_RHA-like"/>
    <property type="match status" value="1"/>
</dbReference>
<dbReference type="PANTHER" id="PTHR18934">
    <property type="entry name" value="ATP-DEPENDENT RNA HELICASE"/>
    <property type="match status" value="1"/>
</dbReference>
<feature type="compositionally biased region" description="Basic and acidic residues" evidence="7">
    <location>
        <begin position="135"/>
        <end position="148"/>
    </location>
</feature>
<dbReference type="GO" id="GO:0004386">
    <property type="term" value="F:helicase activity"/>
    <property type="evidence" value="ECO:0007669"/>
    <property type="project" value="UniProtKB-KW"/>
</dbReference>
<dbReference type="Pfam" id="PF24385">
    <property type="entry name" value="DSRM_DHX29"/>
    <property type="match status" value="1"/>
</dbReference>
<dbReference type="Gene3D" id="1.20.120.1080">
    <property type="match status" value="1"/>
</dbReference>